<accession>A0A927FTM9</accession>
<evidence type="ECO:0000256" key="6">
    <source>
        <dbReference type="ARBA" id="ARBA00023136"/>
    </source>
</evidence>
<dbReference type="AlphaFoldDB" id="A0A927FTM9"/>
<keyword evidence="9" id="KW-1185">Reference proteome</keyword>
<keyword evidence="4 7" id="KW-0812">Transmembrane</keyword>
<evidence type="ECO:0000256" key="2">
    <source>
        <dbReference type="ARBA" id="ARBA00011006"/>
    </source>
</evidence>
<keyword evidence="5 7" id="KW-1133">Transmembrane helix</keyword>
<name>A0A927FTM9_9HYPH</name>
<proteinExistence type="inferred from homology"/>
<keyword evidence="6 7" id="KW-0472">Membrane</keyword>
<feature type="transmembrane region" description="Helical" evidence="7">
    <location>
        <begin position="30"/>
        <end position="54"/>
    </location>
</feature>
<dbReference type="RefSeq" id="WP_191772008.1">
    <property type="nucleotide sequence ID" value="NZ_JACYFU010000001.1"/>
</dbReference>
<sequence>MGIIWAIIIGFFAGLIAKFIVPGRNEPRGFILTTVLGIIGSVLATFLGQAVGWYGPDDGAGFIASILGAIIVLLIWGAIAGRRRA</sequence>
<dbReference type="Pfam" id="PF04226">
    <property type="entry name" value="Transgly_assoc"/>
    <property type="match status" value="1"/>
</dbReference>
<evidence type="ECO:0000256" key="1">
    <source>
        <dbReference type="ARBA" id="ARBA00004651"/>
    </source>
</evidence>
<keyword evidence="3" id="KW-1003">Cell membrane</keyword>
<dbReference type="InterPro" id="IPR007341">
    <property type="entry name" value="Transgly_assoc"/>
</dbReference>
<evidence type="ECO:0000313" key="9">
    <source>
        <dbReference type="Proteomes" id="UP000654108"/>
    </source>
</evidence>
<comment type="subcellular location">
    <subcellularLocation>
        <location evidence="1">Cell membrane</location>
        <topology evidence="1">Multi-pass membrane protein</topology>
    </subcellularLocation>
</comment>
<evidence type="ECO:0000256" key="5">
    <source>
        <dbReference type="ARBA" id="ARBA00022989"/>
    </source>
</evidence>
<evidence type="ECO:0000256" key="4">
    <source>
        <dbReference type="ARBA" id="ARBA00022692"/>
    </source>
</evidence>
<dbReference type="EMBL" id="JACYFU010000001">
    <property type="protein sequence ID" value="MBD8063876.1"/>
    <property type="molecule type" value="Genomic_DNA"/>
</dbReference>
<dbReference type="GO" id="GO:0005886">
    <property type="term" value="C:plasma membrane"/>
    <property type="evidence" value="ECO:0007669"/>
    <property type="project" value="UniProtKB-SubCell"/>
</dbReference>
<protein>
    <submittedName>
        <fullName evidence="8">GlsB/YeaQ/YmgE family stress response membrane protein</fullName>
    </submittedName>
</protein>
<reference evidence="8" key="1">
    <citation type="submission" date="2020-09" db="EMBL/GenBank/DDBJ databases">
        <title>Genome seq and assembly of Devosia sp.</title>
        <authorList>
            <person name="Chhetri G."/>
        </authorList>
    </citation>
    <scope>NUCLEOTIDE SEQUENCE</scope>
    <source>
        <strain evidence="8">PTR5</strain>
    </source>
</reference>
<gene>
    <name evidence="8" type="ORF">IC608_00115</name>
</gene>
<evidence type="ECO:0000313" key="8">
    <source>
        <dbReference type="EMBL" id="MBD8063876.1"/>
    </source>
</evidence>
<dbReference type="Proteomes" id="UP000654108">
    <property type="component" value="Unassembled WGS sequence"/>
</dbReference>
<dbReference type="PANTHER" id="PTHR33884">
    <property type="entry name" value="UPF0410 PROTEIN YMGE"/>
    <property type="match status" value="1"/>
</dbReference>
<dbReference type="PANTHER" id="PTHR33884:SF7">
    <property type="entry name" value="BSL8023 PROTEIN"/>
    <property type="match status" value="1"/>
</dbReference>
<feature type="transmembrane region" description="Helical" evidence="7">
    <location>
        <begin position="6"/>
        <end position="23"/>
    </location>
</feature>
<comment type="caution">
    <text evidence="8">The sequence shown here is derived from an EMBL/GenBank/DDBJ whole genome shotgun (WGS) entry which is preliminary data.</text>
</comment>
<evidence type="ECO:0000256" key="3">
    <source>
        <dbReference type="ARBA" id="ARBA00022475"/>
    </source>
</evidence>
<feature type="transmembrane region" description="Helical" evidence="7">
    <location>
        <begin position="60"/>
        <end position="79"/>
    </location>
</feature>
<comment type="similarity">
    <text evidence="2">Belongs to the UPF0410 family.</text>
</comment>
<organism evidence="8 9">
    <name type="scientific">Devosia oryzisoli</name>
    <dbReference type="NCBI Taxonomy" id="2774138"/>
    <lineage>
        <taxon>Bacteria</taxon>
        <taxon>Pseudomonadati</taxon>
        <taxon>Pseudomonadota</taxon>
        <taxon>Alphaproteobacteria</taxon>
        <taxon>Hyphomicrobiales</taxon>
        <taxon>Devosiaceae</taxon>
        <taxon>Devosia</taxon>
    </lineage>
</organism>
<evidence type="ECO:0000256" key="7">
    <source>
        <dbReference type="SAM" id="Phobius"/>
    </source>
</evidence>